<evidence type="ECO:0000313" key="1">
    <source>
        <dbReference type="EMBL" id="GEK79913.1"/>
    </source>
</evidence>
<name>A0AA87RID4_9MICO</name>
<evidence type="ECO:0008006" key="3">
    <source>
        <dbReference type="Google" id="ProtNLM"/>
    </source>
</evidence>
<protein>
    <recommendedName>
        <fullName evidence="3">Adenylate kinase</fullName>
    </recommendedName>
</protein>
<organism evidence="1 2">
    <name type="scientific">Agrococcus baldri</name>
    <dbReference type="NCBI Taxonomy" id="153730"/>
    <lineage>
        <taxon>Bacteria</taxon>
        <taxon>Bacillati</taxon>
        <taxon>Actinomycetota</taxon>
        <taxon>Actinomycetes</taxon>
        <taxon>Micrococcales</taxon>
        <taxon>Microbacteriaceae</taxon>
        <taxon>Agrococcus</taxon>
    </lineage>
</organism>
<proteinExistence type="predicted"/>
<accession>A0AA87RID4</accession>
<dbReference type="InterPro" id="IPR027417">
    <property type="entry name" value="P-loop_NTPase"/>
</dbReference>
<sequence length="190" mass="21399">MGCSLARVSAGTIDDLRRAQRILCFGATGSGKSTMAQALGERLGLPVVLIDDLCWEPGWVQPPRDELDRRVLPVLERESYVIDSVYRFHNDHALERIDLIVGLDYPRAVSLARLVRRTARRIRTREPVCNGNVESLRLALGRDSIIVWHFRSWASKRERMRRWHADGSAPPVLLLPRPADADALLAELGS</sequence>
<dbReference type="Proteomes" id="UP000321749">
    <property type="component" value="Unassembled WGS sequence"/>
</dbReference>
<dbReference type="AlphaFoldDB" id="A0AA87RID4"/>
<dbReference type="EMBL" id="BJUU01000005">
    <property type="protein sequence ID" value="GEK79913.1"/>
    <property type="molecule type" value="Genomic_DNA"/>
</dbReference>
<dbReference type="SUPFAM" id="SSF52540">
    <property type="entry name" value="P-loop containing nucleoside triphosphate hydrolases"/>
    <property type="match status" value="1"/>
</dbReference>
<dbReference type="PANTHER" id="PTHR37816">
    <property type="entry name" value="YALI0E33011P"/>
    <property type="match status" value="1"/>
</dbReference>
<keyword evidence="2" id="KW-1185">Reference proteome</keyword>
<dbReference type="PANTHER" id="PTHR37816:SF1">
    <property type="entry name" value="TOXIN"/>
    <property type="match status" value="1"/>
</dbReference>
<gene>
    <name evidence="1" type="ORF">ABA31_12640</name>
</gene>
<evidence type="ECO:0000313" key="2">
    <source>
        <dbReference type="Proteomes" id="UP000321749"/>
    </source>
</evidence>
<dbReference type="InterPro" id="IPR052922">
    <property type="entry name" value="Cytidylate_Kinase-2"/>
</dbReference>
<comment type="caution">
    <text evidence="1">The sequence shown here is derived from an EMBL/GenBank/DDBJ whole genome shotgun (WGS) entry which is preliminary data.</text>
</comment>
<reference evidence="1 2" key="1">
    <citation type="submission" date="2019-07" db="EMBL/GenBank/DDBJ databases">
        <title>Whole genome shotgun sequence of Agrococcus baldri NBRC 103055.</title>
        <authorList>
            <person name="Hosoyama A."/>
            <person name="Uohara A."/>
            <person name="Ohji S."/>
            <person name="Ichikawa N."/>
        </authorList>
    </citation>
    <scope>NUCLEOTIDE SEQUENCE [LARGE SCALE GENOMIC DNA]</scope>
    <source>
        <strain evidence="1 2">NBRC 103055</strain>
    </source>
</reference>
<dbReference type="Gene3D" id="3.40.50.300">
    <property type="entry name" value="P-loop containing nucleotide triphosphate hydrolases"/>
    <property type="match status" value="1"/>
</dbReference>